<dbReference type="InterPro" id="IPR000700">
    <property type="entry name" value="PAS-assoc_C"/>
</dbReference>
<dbReference type="HOGENOM" id="CLU_012260_3_0_1"/>
<keyword evidence="7" id="KW-1185">Reference proteome</keyword>
<evidence type="ECO:0000256" key="1">
    <source>
        <dbReference type="ARBA" id="ARBA00022630"/>
    </source>
</evidence>
<dbReference type="EMBL" id="CAUH01004043">
    <property type="protein sequence ID" value="CCU78582.1"/>
    <property type="molecule type" value="Genomic_DNA"/>
</dbReference>
<dbReference type="InterPro" id="IPR000014">
    <property type="entry name" value="PAS"/>
</dbReference>
<keyword evidence="2" id="KW-0288">FMN</keyword>
<dbReference type="InterPro" id="IPR001610">
    <property type="entry name" value="PAC"/>
</dbReference>
<dbReference type="eggNOG" id="ENOG502T9IU">
    <property type="taxonomic scope" value="Eukaryota"/>
</dbReference>
<name>N1JJ39_BLUG1</name>
<comment type="caution">
    <text evidence="6">The sequence shown here is derived from an EMBL/GenBank/DDBJ whole genome shotgun (WGS) entry which is preliminary data.</text>
</comment>
<keyword evidence="3" id="KW-0157">Chromophore</keyword>
<dbReference type="PANTHER" id="PTHR47429">
    <property type="entry name" value="PROTEIN TWIN LOV 1"/>
    <property type="match status" value="1"/>
</dbReference>
<sequence>MSDSSEASPKSRVNRTAGTLMDENIGPLDKMAENEFDEHEGQPDTPRTGSPDQLDGNNFFDLKPPIPVLNDLTKIEEVMKRLYSEEHLHYILSDHAQYQRFSSFLSRYKPLMVPTLVRYMEMRKAMKAIEYANAVARTIKWPSQSDYSKFSRIEAAQTDGRFEDYASREVNSLLAEALPAWRSLDSLFLSSRILSGISGKSSVSLIQKLETTPLFTAPKVIAPPPLNRTPAHILLKEFYRTTQYGTNFAINRNCRFLQGPHTNEATKDRLRKAILLGQESNEVLLNYRRDGTPFANLLMVSPLYDDKGNVRYFIGAQIDVTGLILDGLGLDSFRGMLYKSVPQISKAPSENLDNSNHDVRPSISAQSNYNKVCDPLDKLTDLSLMLSLDESEVVTKNILSSAPHHIDTESVTSDGCSIRSMLPTNKMARQNRRIIDAHDSDIHMGQSAAEGNNAAVNRAFLGAYRHYLLVRPYPSLQIIFASPTLRLPGLLRTPLFTKIGGSPTVLSSLEDAFRDGASVTARILWLPKHGYPANSKARRRWIRCTPLLGSDERVGVWMIVLVPADGDEDINRSMTDSGYHSIGGLGSIMGMGNFGNGRISSFNSTIDEFDDLAAMESLVEGRRSSALEISGHAPRSRRVTIMDHENPSQGPSDSIYGMTSPERQFRSLTKRGMDDGLYAQFLRNSASTNSIIEEEI</sequence>
<dbReference type="GO" id="GO:0005634">
    <property type="term" value="C:nucleus"/>
    <property type="evidence" value="ECO:0007669"/>
    <property type="project" value="TreeGrafter"/>
</dbReference>
<dbReference type="SUPFAM" id="SSF55785">
    <property type="entry name" value="PYP-like sensor domain (PAS domain)"/>
    <property type="match status" value="1"/>
</dbReference>
<dbReference type="InParanoid" id="N1JJ39"/>
<feature type="domain" description="PAC" evidence="5">
    <location>
        <begin position="279"/>
        <end position="332"/>
    </location>
</feature>
<dbReference type="STRING" id="546991.N1JJ39"/>
<evidence type="ECO:0000259" key="5">
    <source>
        <dbReference type="PROSITE" id="PS50113"/>
    </source>
</evidence>
<dbReference type="Pfam" id="PF13426">
    <property type="entry name" value="PAS_9"/>
    <property type="match status" value="1"/>
</dbReference>
<evidence type="ECO:0000256" key="4">
    <source>
        <dbReference type="SAM" id="MobiDB-lite"/>
    </source>
</evidence>
<dbReference type="PANTHER" id="PTHR47429:SF9">
    <property type="entry name" value="PAS DOMAIN-CONTAINING PROTEIN"/>
    <property type="match status" value="1"/>
</dbReference>
<proteinExistence type="predicted"/>
<dbReference type="AlphaFoldDB" id="N1JJ39"/>
<feature type="region of interest" description="Disordered" evidence="4">
    <location>
        <begin position="1"/>
        <end position="57"/>
    </location>
</feature>
<evidence type="ECO:0000256" key="3">
    <source>
        <dbReference type="ARBA" id="ARBA00022991"/>
    </source>
</evidence>
<dbReference type="Proteomes" id="UP000015441">
    <property type="component" value="Unassembled WGS sequence"/>
</dbReference>
<dbReference type="PROSITE" id="PS50113">
    <property type="entry name" value="PAC"/>
    <property type="match status" value="1"/>
</dbReference>
<organism evidence="6 7">
    <name type="scientific">Blumeria graminis f. sp. hordei (strain DH14)</name>
    <name type="common">Barley powdery mildew</name>
    <name type="synonym">Oidium monilioides f. sp. hordei</name>
    <dbReference type="NCBI Taxonomy" id="546991"/>
    <lineage>
        <taxon>Eukaryota</taxon>
        <taxon>Fungi</taxon>
        <taxon>Dikarya</taxon>
        <taxon>Ascomycota</taxon>
        <taxon>Pezizomycotina</taxon>
        <taxon>Leotiomycetes</taxon>
        <taxon>Erysiphales</taxon>
        <taxon>Erysiphaceae</taxon>
        <taxon>Blumeria</taxon>
        <taxon>Blumeria hordei</taxon>
    </lineage>
</organism>
<dbReference type="Gene3D" id="3.30.450.20">
    <property type="entry name" value="PAS domain"/>
    <property type="match status" value="1"/>
</dbReference>
<evidence type="ECO:0000313" key="7">
    <source>
        <dbReference type="Proteomes" id="UP000015441"/>
    </source>
</evidence>
<protein>
    <recommendedName>
        <fullName evidence="5">PAC domain-containing protein</fullName>
    </recommendedName>
</protein>
<accession>N1JJ39</accession>
<evidence type="ECO:0000313" key="6">
    <source>
        <dbReference type="EMBL" id="CCU78582.1"/>
    </source>
</evidence>
<reference evidence="6 7" key="1">
    <citation type="journal article" date="2010" name="Science">
        <title>Genome expansion and gene loss in powdery mildew fungi reveal tradeoffs in extreme parasitism.</title>
        <authorList>
            <person name="Spanu P.D."/>
            <person name="Abbott J.C."/>
            <person name="Amselem J."/>
            <person name="Burgis T.A."/>
            <person name="Soanes D.M."/>
            <person name="Stueber K."/>
            <person name="Ver Loren van Themaat E."/>
            <person name="Brown J.K.M."/>
            <person name="Butcher S.A."/>
            <person name="Gurr S.J."/>
            <person name="Lebrun M.-H."/>
            <person name="Ridout C.J."/>
            <person name="Schulze-Lefert P."/>
            <person name="Talbot N.J."/>
            <person name="Ahmadinejad N."/>
            <person name="Ametz C."/>
            <person name="Barton G.R."/>
            <person name="Benjdia M."/>
            <person name="Bidzinski P."/>
            <person name="Bindschedler L.V."/>
            <person name="Both M."/>
            <person name="Brewer M.T."/>
            <person name="Cadle-Davidson L."/>
            <person name="Cadle-Davidson M.M."/>
            <person name="Collemare J."/>
            <person name="Cramer R."/>
            <person name="Frenkel O."/>
            <person name="Godfrey D."/>
            <person name="Harriman J."/>
            <person name="Hoede C."/>
            <person name="King B.C."/>
            <person name="Klages S."/>
            <person name="Kleemann J."/>
            <person name="Knoll D."/>
            <person name="Koti P.S."/>
            <person name="Kreplak J."/>
            <person name="Lopez-Ruiz F.J."/>
            <person name="Lu X."/>
            <person name="Maekawa T."/>
            <person name="Mahanil S."/>
            <person name="Micali C."/>
            <person name="Milgroom M.G."/>
            <person name="Montana G."/>
            <person name="Noir S."/>
            <person name="O'Connell R.J."/>
            <person name="Oberhaensli S."/>
            <person name="Parlange F."/>
            <person name="Pedersen C."/>
            <person name="Quesneville H."/>
            <person name="Reinhardt R."/>
            <person name="Rott M."/>
            <person name="Sacristan S."/>
            <person name="Schmidt S.M."/>
            <person name="Schoen M."/>
            <person name="Skamnioti P."/>
            <person name="Sommer H."/>
            <person name="Stephens A."/>
            <person name="Takahara H."/>
            <person name="Thordal-Christensen H."/>
            <person name="Vigouroux M."/>
            <person name="Wessling R."/>
            <person name="Wicker T."/>
            <person name="Panstruga R."/>
        </authorList>
    </citation>
    <scope>NUCLEOTIDE SEQUENCE [LARGE SCALE GENOMIC DNA]</scope>
    <source>
        <strain evidence="6">DH14</strain>
    </source>
</reference>
<keyword evidence="1" id="KW-0285">Flavoprotein</keyword>
<evidence type="ECO:0000256" key="2">
    <source>
        <dbReference type="ARBA" id="ARBA00022643"/>
    </source>
</evidence>
<dbReference type="OrthoDB" id="447251at2759"/>
<dbReference type="InterPro" id="IPR035965">
    <property type="entry name" value="PAS-like_dom_sf"/>
</dbReference>
<gene>
    <name evidence="6" type="ORF">BGHDH14_bgh06915</name>
</gene>
<dbReference type="SMART" id="SM00086">
    <property type="entry name" value="PAC"/>
    <property type="match status" value="1"/>
</dbReference>